<evidence type="ECO:0000313" key="3">
    <source>
        <dbReference type="Proteomes" id="UP000239209"/>
    </source>
</evidence>
<evidence type="ECO:0000313" key="2">
    <source>
        <dbReference type="EMBL" id="PRY28292.1"/>
    </source>
</evidence>
<reference evidence="2 3" key="1">
    <citation type="submission" date="2018-03" db="EMBL/GenBank/DDBJ databases">
        <title>Genomic Encyclopedia of Archaeal and Bacterial Type Strains, Phase II (KMG-II): from individual species to whole genera.</title>
        <authorList>
            <person name="Goeker M."/>
        </authorList>
    </citation>
    <scope>NUCLEOTIDE SEQUENCE [LARGE SCALE GENOMIC DNA]</scope>
    <source>
        <strain evidence="2 3">DSM 45348</strain>
    </source>
</reference>
<protein>
    <submittedName>
        <fullName evidence="2">Uncharacterized protein</fullName>
    </submittedName>
</protein>
<evidence type="ECO:0000256" key="1">
    <source>
        <dbReference type="SAM" id="Phobius"/>
    </source>
</evidence>
<name>A0A2T0S4G7_9ACTN</name>
<keyword evidence="1" id="KW-0472">Membrane</keyword>
<sequence length="78" mass="8033">MLEKSTFLLIASPQDDPDGTLSVLIVLMVAVTMIMLGLLRAAIAPVLDVVKAVLQGLVAFGLAAAVLVMLVVALVMSA</sequence>
<keyword evidence="1" id="KW-1133">Transmembrane helix</keyword>
<organism evidence="2 3">
    <name type="scientific">Pseudosporangium ferrugineum</name>
    <dbReference type="NCBI Taxonomy" id="439699"/>
    <lineage>
        <taxon>Bacteria</taxon>
        <taxon>Bacillati</taxon>
        <taxon>Actinomycetota</taxon>
        <taxon>Actinomycetes</taxon>
        <taxon>Micromonosporales</taxon>
        <taxon>Micromonosporaceae</taxon>
        <taxon>Pseudosporangium</taxon>
    </lineage>
</organism>
<keyword evidence="1" id="KW-0812">Transmembrane</keyword>
<dbReference type="RefSeq" id="WP_158277779.1">
    <property type="nucleotide sequence ID" value="NZ_PVZG01000008.1"/>
</dbReference>
<comment type="caution">
    <text evidence="2">The sequence shown here is derived from an EMBL/GenBank/DDBJ whole genome shotgun (WGS) entry which is preliminary data.</text>
</comment>
<gene>
    <name evidence="2" type="ORF">CLV70_10884</name>
</gene>
<keyword evidence="3" id="KW-1185">Reference proteome</keyword>
<proteinExistence type="predicted"/>
<dbReference type="Proteomes" id="UP000239209">
    <property type="component" value="Unassembled WGS sequence"/>
</dbReference>
<feature type="transmembrane region" description="Helical" evidence="1">
    <location>
        <begin position="20"/>
        <end position="41"/>
    </location>
</feature>
<accession>A0A2T0S4G7</accession>
<dbReference type="AlphaFoldDB" id="A0A2T0S4G7"/>
<dbReference type="EMBL" id="PVZG01000008">
    <property type="protein sequence ID" value="PRY28292.1"/>
    <property type="molecule type" value="Genomic_DNA"/>
</dbReference>
<feature type="transmembrane region" description="Helical" evidence="1">
    <location>
        <begin position="53"/>
        <end position="76"/>
    </location>
</feature>